<gene>
    <name evidence="3" type="ORF">OJ997_28905</name>
</gene>
<dbReference type="Proteomes" id="UP001147653">
    <property type="component" value="Unassembled WGS sequence"/>
</dbReference>
<dbReference type="NCBIfam" id="NF009384">
    <property type="entry name" value="PRK12743.1"/>
    <property type="match status" value="1"/>
</dbReference>
<dbReference type="Gene3D" id="3.40.50.720">
    <property type="entry name" value="NAD(P)-binding Rossmann-like Domain"/>
    <property type="match status" value="1"/>
</dbReference>
<evidence type="ECO:0000256" key="1">
    <source>
        <dbReference type="ARBA" id="ARBA00006484"/>
    </source>
</evidence>
<evidence type="ECO:0000313" key="4">
    <source>
        <dbReference type="Proteomes" id="UP001147653"/>
    </source>
</evidence>
<dbReference type="InterPro" id="IPR050259">
    <property type="entry name" value="SDR"/>
</dbReference>
<dbReference type="Pfam" id="PF13561">
    <property type="entry name" value="adh_short_C2"/>
    <property type="match status" value="1"/>
</dbReference>
<dbReference type="FunFam" id="3.40.50.720:FF:000084">
    <property type="entry name" value="Short-chain dehydrogenase reductase"/>
    <property type="match status" value="1"/>
</dbReference>
<dbReference type="PANTHER" id="PTHR42879:SF2">
    <property type="entry name" value="3-OXOACYL-[ACYL-CARRIER-PROTEIN] REDUCTASE FABG"/>
    <property type="match status" value="1"/>
</dbReference>
<evidence type="ECO:0000313" key="3">
    <source>
        <dbReference type="EMBL" id="MDA0184359.1"/>
    </source>
</evidence>
<reference evidence="3" key="1">
    <citation type="submission" date="2022-10" db="EMBL/GenBank/DDBJ databases">
        <title>The WGS of Solirubrobacter phytolaccae KCTC 29190.</title>
        <authorList>
            <person name="Jiang Z."/>
        </authorList>
    </citation>
    <scope>NUCLEOTIDE SEQUENCE</scope>
    <source>
        <strain evidence="3">KCTC 29190</strain>
    </source>
</reference>
<dbReference type="PANTHER" id="PTHR42879">
    <property type="entry name" value="3-OXOACYL-(ACYL-CARRIER-PROTEIN) REDUCTASE"/>
    <property type="match status" value="1"/>
</dbReference>
<evidence type="ECO:0000256" key="2">
    <source>
        <dbReference type="ARBA" id="ARBA00023002"/>
    </source>
</evidence>
<name>A0A9X3NFK5_9ACTN</name>
<keyword evidence="2 3" id="KW-0560">Oxidoreductase</keyword>
<proteinExistence type="inferred from homology"/>
<dbReference type="AlphaFoldDB" id="A0A9X3NFK5"/>
<protein>
    <submittedName>
        <fullName evidence="3">SDR family oxidoreductase</fullName>
        <ecNumber evidence="3">1.1.1.-</ecNumber>
    </submittedName>
</protein>
<sequence length="255" mass="25898">MSGAVIVTGSDSGIGRATAIALARAGHPVGVTWHTDEAGANATAAAARAKDVPVAVARLDLTDRPGDAIDELAAELGPLWGLVACAGANHRAGTLDDEPDAWRRAIEINLTGPFLCAQRAARRLVAADRGGRIVFVTSVHEHVPLRFAAAYSAAKAGLGMAAKVMALELARFDVTVNAIAPGHIATPMTGKAGVDPHSVALEPIPLGRPGGPEEIAATIAHLVSPAASYVTGSSIIADGGLTLTSAVALQQLVER</sequence>
<comment type="caution">
    <text evidence="3">The sequence shown here is derived from an EMBL/GenBank/DDBJ whole genome shotgun (WGS) entry which is preliminary data.</text>
</comment>
<dbReference type="RefSeq" id="WP_270028811.1">
    <property type="nucleotide sequence ID" value="NZ_JAPDDP010000074.1"/>
</dbReference>
<dbReference type="PRINTS" id="PR00081">
    <property type="entry name" value="GDHRDH"/>
</dbReference>
<dbReference type="EMBL" id="JAPDDP010000074">
    <property type="protein sequence ID" value="MDA0184359.1"/>
    <property type="molecule type" value="Genomic_DNA"/>
</dbReference>
<dbReference type="InterPro" id="IPR036291">
    <property type="entry name" value="NAD(P)-bd_dom_sf"/>
</dbReference>
<accession>A0A9X3NFK5</accession>
<dbReference type="GO" id="GO:0016491">
    <property type="term" value="F:oxidoreductase activity"/>
    <property type="evidence" value="ECO:0007669"/>
    <property type="project" value="UniProtKB-KW"/>
</dbReference>
<keyword evidence="4" id="KW-1185">Reference proteome</keyword>
<dbReference type="EC" id="1.1.1.-" evidence="3"/>
<dbReference type="InterPro" id="IPR002347">
    <property type="entry name" value="SDR_fam"/>
</dbReference>
<organism evidence="3 4">
    <name type="scientific">Solirubrobacter phytolaccae</name>
    <dbReference type="NCBI Taxonomy" id="1404360"/>
    <lineage>
        <taxon>Bacteria</taxon>
        <taxon>Bacillati</taxon>
        <taxon>Actinomycetota</taxon>
        <taxon>Thermoleophilia</taxon>
        <taxon>Solirubrobacterales</taxon>
        <taxon>Solirubrobacteraceae</taxon>
        <taxon>Solirubrobacter</taxon>
    </lineage>
</organism>
<dbReference type="SUPFAM" id="SSF51735">
    <property type="entry name" value="NAD(P)-binding Rossmann-fold domains"/>
    <property type="match status" value="1"/>
</dbReference>
<comment type="similarity">
    <text evidence="1">Belongs to the short-chain dehydrogenases/reductases (SDR) family.</text>
</comment>